<keyword evidence="1" id="KW-1133">Transmembrane helix</keyword>
<evidence type="ECO:0000256" key="1">
    <source>
        <dbReference type="SAM" id="Phobius"/>
    </source>
</evidence>
<reference evidence="2 3" key="1">
    <citation type="journal article" date="2018" name="Nat. Ecol. Evol.">
        <title>Genomic signatures of mitonuclear coevolution across populations of Tigriopus californicus.</title>
        <authorList>
            <person name="Barreto F.S."/>
            <person name="Watson E.T."/>
            <person name="Lima T.G."/>
            <person name="Willett C.S."/>
            <person name="Edmands S."/>
            <person name="Li W."/>
            <person name="Burton R.S."/>
        </authorList>
    </citation>
    <scope>NUCLEOTIDE SEQUENCE [LARGE SCALE GENOMIC DNA]</scope>
    <source>
        <strain evidence="2 3">San Diego</strain>
    </source>
</reference>
<proteinExistence type="predicted"/>
<gene>
    <name evidence="2" type="ORF">TCAL_04585</name>
</gene>
<feature type="transmembrane region" description="Helical" evidence="1">
    <location>
        <begin position="81"/>
        <end position="106"/>
    </location>
</feature>
<keyword evidence="1" id="KW-0812">Transmembrane</keyword>
<feature type="transmembrane region" description="Helical" evidence="1">
    <location>
        <begin position="12"/>
        <end position="39"/>
    </location>
</feature>
<evidence type="ECO:0000313" key="2">
    <source>
        <dbReference type="EMBL" id="TRY75641.1"/>
    </source>
</evidence>
<organism evidence="2 3">
    <name type="scientific">Tigriopus californicus</name>
    <name type="common">Marine copepod</name>
    <dbReference type="NCBI Taxonomy" id="6832"/>
    <lineage>
        <taxon>Eukaryota</taxon>
        <taxon>Metazoa</taxon>
        <taxon>Ecdysozoa</taxon>
        <taxon>Arthropoda</taxon>
        <taxon>Crustacea</taxon>
        <taxon>Multicrustacea</taxon>
        <taxon>Hexanauplia</taxon>
        <taxon>Copepoda</taxon>
        <taxon>Harpacticoida</taxon>
        <taxon>Harpacticidae</taxon>
        <taxon>Tigriopus</taxon>
    </lineage>
</organism>
<dbReference type="EMBL" id="VCGU01000005">
    <property type="protein sequence ID" value="TRY75641.1"/>
    <property type="molecule type" value="Genomic_DNA"/>
</dbReference>
<keyword evidence="3" id="KW-1185">Reference proteome</keyword>
<dbReference type="AlphaFoldDB" id="A0A553PD89"/>
<feature type="transmembrane region" description="Helical" evidence="1">
    <location>
        <begin position="118"/>
        <end position="141"/>
    </location>
</feature>
<feature type="transmembrane region" description="Helical" evidence="1">
    <location>
        <begin position="51"/>
        <end position="74"/>
    </location>
</feature>
<keyword evidence="1" id="KW-0472">Membrane</keyword>
<accession>A0A553PD89</accession>
<evidence type="ECO:0000313" key="3">
    <source>
        <dbReference type="Proteomes" id="UP000318571"/>
    </source>
</evidence>
<comment type="caution">
    <text evidence="2">The sequence shown here is derived from an EMBL/GenBank/DDBJ whole genome shotgun (WGS) entry which is preliminary data.</text>
</comment>
<name>A0A553PD89_TIGCA</name>
<protein>
    <submittedName>
        <fullName evidence="2">Uncharacterized protein</fullName>
    </submittedName>
</protein>
<dbReference type="Proteomes" id="UP000318571">
    <property type="component" value="Chromosome 2"/>
</dbReference>
<sequence>MGRFELAKCCFFIDYLVGARIIALVTFLIDIVISVYPYMEVSAGSRDFRGYLIAYSFTDLIIFGGASIVLFMGAMMRRRDLLMFWIIVQGFRVILGIFGLLAIIILCLLHPKVLSPGAVVMLFLLVLIYLYLWVVVVELYYRLDDYQKLDDTILHI</sequence>